<name>A0AAE1G6R1_PETCI</name>
<comment type="caution">
    <text evidence="2">The sequence shown here is derived from an EMBL/GenBank/DDBJ whole genome shotgun (WGS) entry which is preliminary data.</text>
</comment>
<feature type="region of interest" description="Disordered" evidence="1">
    <location>
        <begin position="67"/>
        <end position="236"/>
    </location>
</feature>
<dbReference type="AlphaFoldDB" id="A0AAE1G6R1"/>
<evidence type="ECO:0000313" key="2">
    <source>
        <dbReference type="EMBL" id="KAK3887578.1"/>
    </source>
</evidence>
<gene>
    <name evidence="2" type="ORF">Pcinc_008284</name>
</gene>
<feature type="compositionally biased region" description="Low complexity" evidence="1">
    <location>
        <begin position="207"/>
        <end position="228"/>
    </location>
</feature>
<dbReference type="Proteomes" id="UP001286313">
    <property type="component" value="Unassembled WGS sequence"/>
</dbReference>
<sequence>MSSLDHKYTRNKLTNITASASPNVEEVEYRSLDCPFPTTLNFRKLLLLSTWGGFLKHTLRWRNNVEKAGESKKRKEKDEIMEAVAGTTTTPTRPYQPHPVFGQEEETHPPLTPPTQPNPFHPHPSSKPSTQPNPFHPHPSSKPSTQPNPFHPHPSSKPSTQPNPFHPHPSSKPSTQPNPFHPHPSPPPNPTHSTLIHHPNPPPNPTPSSTRTLQPTQPLLPLKPSTQPNPIHHHQPHRCLHTYSTIHTQCIYTHIGRRDRKREHVRQLP</sequence>
<protein>
    <submittedName>
        <fullName evidence="2">Uncharacterized protein</fullName>
    </submittedName>
</protein>
<accession>A0AAE1G6R1</accession>
<feature type="compositionally biased region" description="Basic and acidic residues" evidence="1">
    <location>
        <begin position="67"/>
        <end position="80"/>
    </location>
</feature>
<keyword evidence="3" id="KW-1185">Reference proteome</keyword>
<reference evidence="2" key="1">
    <citation type="submission" date="2023-10" db="EMBL/GenBank/DDBJ databases">
        <title>Genome assemblies of two species of porcelain crab, Petrolisthes cinctipes and Petrolisthes manimaculis (Anomura: Porcellanidae).</title>
        <authorList>
            <person name="Angst P."/>
        </authorList>
    </citation>
    <scope>NUCLEOTIDE SEQUENCE</scope>
    <source>
        <strain evidence="2">PB745_01</strain>
        <tissue evidence="2">Gill</tissue>
    </source>
</reference>
<evidence type="ECO:0000256" key="1">
    <source>
        <dbReference type="SAM" id="MobiDB-lite"/>
    </source>
</evidence>
<proteinExistence type="predicted"/>
<organism evidence="2 3">
    <name type="scientific">Petrolisthes cinctipes</name>
    <name type="common">Flat porcelain crab</name>
    <dbReference type="NCBI Taxonomy" id="88211"/>
    <lineage>
        <taxon>Eukaryota</taxon>
        <taxon>Metazoa</taxon>
        <taxon>Ecdysozoa</taxon>
        <taxon>Arthropoda</taxon>
        <taxon>Crustacea</taxon>
        <taxon>Multicrustacea</taxon>
        <taxon>Malacostraca</taxon>
        <taxon>Eumalacostraca</taxon>
        <taxon>Eucarida</taxon>
        <taxon>Decapoda</taxon>
        <taxon>Pleocyemata</taxon>
        <taxon>Anomura</taxon>
        <taxon>Galatheoidea</taxon>
        <taxon>Porcellanidae</taxon>
        <taxon>Petrolisthes</taxon>
    </lineage>
</organism>
<feature type="compositionally biased region" description="Pro residues" evidence="1">
    <location>
        <begin position="110"/>
        <end position="122"/>
    </location>
</feature>
<feature type="compositionally biased region" description="Pro residues" evidence="1">
    <location>
        <begin position="179"/>
        <end position="190"/>
    </location>
</feature>
<dbReference type="EMBL" id="JAWQEG010000621">
    <property type="protein sequence ID" value="KAK3887578.1"/>
    <property type="molecule type" value="Genomic_DNA"/>
</dbReference>
<evidence type="ECO:0000313" key="3">
    <source>
        <dbReference type="Proteomes" id="UP001286313"/>
    </source>
</evidence>